<dbReference type="Pfam" id="PF17018">
    <property type="entry name" value="MICSWaP"/>
    <property type="match status" value="1"/>
</dbReference>
<dbReference type="InterPro" id="IPR031513">
    <property type="entry name" value="MICSWaP"/>
</dbReference>
<dbReference type="VEuPathDB" id="MicrosporidiaDB:A0H76_1455"/>
<dbReference type="VEuPathDB" id="MicrosporidiaDB:HERIO_1042"/>
<evidence type="ECO:0000313" key="2">
    <source>
        <dbReference type="Proteomes" id="UP000192356"/>
    </source>
</evidence>
<proteinExistence type="predicted"/>
<name>A0A1X0QBG8_9MICR</name>
<evidence type="ECO:0000313" key="1">
    <source>
        <dbReference type="EMBL" id="ORD97054.1"/>
    </source>
</evidence>
<dbReference type="OrthoDB" id="2193498at2759"/>
<keyword evidence="2" id="KW-1185">Reference proteome</keyword>
<reference evidence="1 2" key="1">
    <citation type="journal article" date="2017" name="Environ. Microbiol.">
        <title>Decay of the glycolytic pathway and adaptation to intranuclear parasitism within Enterocytozoonidae microsporidia.</title>
        <authorList>
            <person name="Wiredu Boakye D."/>
            <person name="Jaroenlak P."/>
            <person name="Prachumwat A."/>
            <person name="Williams T.A."/>
            <person name="Bateman K.S."/>
            <person name="Itsathitphaisarn O."/>
            <person name="Sritunyalucksana K."/>
            <person name="Paszkiewicz K.H."/>
            <person name="Moore K.A."/>
            <person name="Stentiford G.D."/>
            <person name="Williams B.A."/>
        </authorList>
    </citation>
    <scope>NUCLEOTIDE SEQUENCE [LARGE SCALE GENOMIC DNA]</scope>
    <source>
        <strain evidence="1 2">GB1</strain>
    </source>
</reference>
<dbReference type="Proteomes" id="UP000192356">
    <property type="component" value="Unassembled WGS sequence"/>
</dbReference>
<gene>
    <name evidence="1" type="ORF">HERIO_1042</name>
</gene>
<dbReference type="EMBL" id="LVKB01000044">
    <property type="protein sequence ID" value="ORD97054.1"/>
    <property type="molecule type" value="Genomic_DNA"/>
</dbReference>
<dbReference type="AlphaFoldDB" id="A0A1X0QBG8"/>
<comment type="caution">
    <text evidence="1">The sequence shown here is derived from an EMBL/GenBank/DDBJ whole genome shotgun (WGS) entry which is preliminary data.</text>
</comment>
<organism evidence="1 2">
    <name type="scientific">Hepatospora eriocheir</name>
    <dbReference type="NCBI Taxonomy" id="1081669"/>
    <lineage>
        <taxon>Eukaryota</taxon>
        <taxon>Fungi</taxon>
        <taxon>Fungi incertae sedis</taxon>
        <taxon>Microsporidia</taxon>
        <taxon>Hepatosporidae</taxon>
        <taxon>Hepatospora</taxon>
    </lineage>
</organism>
<accession>A0A1X0QBG8</accession>
<sequence>MAIRSLLNLIKICSCNNNEAVFNINVVGGKKYEEEYSKTHYNLASDLDKIVKHITEQIEQSARFEKNDFKIKINLNHPSDTEIDESINKANPCEGNITDITGLLEDINQRDPTSHYLVLLPCDPSPYENNFKKVKMDIPYFFQSINVNCYKRAAILQVNNYHQLLATFGNSVLHLLGANLSDTAEVLNIHTGDGGIKSSLVINDEMVNSILSSPCFPLNNNYSDYIN</sequence>
<protein>
    <submittedName>
        <fullName evidence="1">Uncharacterized protein</fullName>
    </submittedName>
</protein>